<evidence type="ECO:0000313" key="5">
    <source>
        <dbReference type="Proteomes" id="UP000283090"/>
    </source>
</evidence>
<keyword evidence="1" id="KW-0479">Metal-binding</keyword>
<feature type="compositionally biased region" description="Basic and acidic residues" evidence="2">
    <location>
        <begin position="724"/>
        <end position="751"/>
    </location>
</feature>
<evidence type="ECO:0000313" key="4">
    <source>
        <dbReference type="EMBL" id="RVD89426.1"/>
    </source>
</evidence>
<feature type="zinc finger region" description="C3H1-type" evidence="1">
    <location>
        <begin position="11"/>
        <end position="37"/>
    </location>
</feature>
<dbReference type="RefSeq" id="XP_067494970.1">
    <property type="nucleotide sequence ID" value="XM_067633420.1"/>
</dbReference>
<feature type="compositionally biased region" description="Basic residues" evidence="2">
    <location>
        <begin position="712"/>
        <end position="723"/>
    </location>
</feature>
<evidence type="ECO:0000259" key="3">
    <source>
        <dbReference type="PROSITE" id="PS50103"/>
    </source>
</evidence>
<name>A0A437AE39_ARTFL</name>
<dbReference type="GO" id="GO:0008270">
    <property type="term" value="F:zinc ion binding"/>
    <property type="evidence" value="ECO:0007669"/>
    <property type="project" value="UniProtKB-KW"/>
</dbReference>
<keyword evidence="1" id="KW-0863">Zinc-finger</keyword>
<dbReference type="PROSITE" id="PS50103">
    <property type="entry name" value="ZF_C3H1"/>
    <property type="match status" value="1"/>
</dbReference>
<evidence type="ECO:0000256" key="1">
    <source>
        <dbReference type="PROSITE-ProRule" id="PRU00723"/>
    </source>
</evidence>
<comment type="caution">
    <text evidence="4">The sequence shown here is derived from an EMBL/GenBank/DDBJ whole genome shotgun (WGS) entry which is preliminary data.</text>
</comment>
<protein>
    <recommendedName>
        <fullName evidence="3">C3H1-type domain-containing protein</fullName>
    </recommendedName>
</protein>
<dbReference type="Proteomes" id="UP000283090">
    <property type="component" value="Unassembled WGS sequence"/>
</dbReference>
<reference evidence="4 5" key="1">
    <citation type="submission" date="2019-01" db="EMBL/GenBank/DDBJ databases">
        <title>Intercellular communication is required for trap formation in the nematode-trapping fungus Duddingtonia flagrans.</title>
        <authorList>
            <person name="Youssar L."/>
            <person name="Wernet V."/>
            <person name="Hensel N."/>
            <person name="Hildebrandt H.-G."/>
            <person name="Fischer R."/>
        </authorList>
    </citation>
    <scope>NUCLEOTIDE SEQUENCE [LARGE SCALE GENOMIC DNA]</scope>
    <source>
        <strain evidence="4 5">CBS H-5679</strain>
    </source>
</reference>
<evidence type="ECO:0000256" key="2">
    <source>
        <dbReference type="SAM" id="MobiDB-lite"/>
    </source>
</evidence>
<dbReference type="VEuPathDB" id="FungiDB:DFL_000434"/>
<keyword evidence="1" id="KW-0862">Zinc</keyword>
<organism evidence="4 5">
    <name type="scientific">Arthrobotrys flagrans</name>
    <name type="common">Nematode-trapping fungus</name>
    <name type="synonym">Trichothecium flagrans</name>
    <dbReference type="NCBI Taxonomy" id="97331"/>
    <lineage>
        <taxon>Eukaryota</taxon>
        <taxon>Fungi</taxon>
        <taxon>Dikarya</taxon>
        <taxon>Ascomycota</taxon>
        <taxon>Pezizomycotina</taxon>
        <taxon>Orbiliomycetes</taxon>
        <taxon>Orbiliales</taxon>
        <taxon>Orbiliaceae</taxon>
        <taxon>Arthrobotrys</taxon>
    </lineage>
</organism>
<dbReference type="OrthoDB" id="5426776at2759"/>
<dbReference type="EMBL" id="SAEB01000001">
    <property type="protein sequence ID" value="RVD89426.1"/>
    <property type="molecule type" value="Genomic_DNA"/>
</dbReference>
<dbReference type="Gene3D" id="4.10.1000.10">
    <property type="entry name" value="Zinc finger, CCCH-type"/>
    <property type="match status" value="1"/>
</dbReference>
<keyword evidence="5" id="KW-1185">Reference proteome</keyword>
<gene>
    <name evidence="4" type="ORF">DFL_000434</name>
</gene>
<proteinExistence type="predicted"/>
<dbReference type="InterPro" id="IPR000571">
    <property type="entry name" value="Znf_CCCH"/>
</dbReference>
<dbReference type="GeneID" id="93582745"/>
<sequence>MLPPQGTKGVAPRGVCWAWRKGFCARGPDCIYRHEERSSTRSDNRICRWEYATRCRSRGGCGQKHLQLTISGVAPRLDYFRSFGRNRKDLTQRDLAELLRVAIGLFVDGDQELRFLIVSTISSGWHLQQMKLCLHPNFLFQPYPPQISWQDHVVPLLRIMSDPVNTIHEPSMESLRSLYEVALDPRRRDFWMRVMKFIGDSSKLYPFCVASHITGVITILLLAIKFDEQNLKNLIVRESVPLLVEHLGALQGIYRHGYLSPALSEALNALKHTVSGRLSVVDALTTVTSKARRGDRVSGSNIPVSGGAQDEEEIGEVFCSQKDPEIPAEPLERRLLTFATENLMTGYLQGLSGHTVNGGLIAGMGFIDDNLENQAQTEKKDLEDGLQKIPYSHAHHGGIDIRPNPVGQFSAEPRKNVAKPMAFTNDYGDALFQRWKNRAADPAKLNFDWGKHSNTNSMKDFLQLTLALFVTASTETRLQFISEYLLKDEYLGKLWECLSVKLPTDSINHPSPKYSDHVSTIIRIMSHPDVVNRREFQAVRKELSGMFVSVPNYLYGIVEYMKLRSRNKAKNTEMIETCVNSVILILEGVFKLIDPRNIPMEFRYEAKEFIKFAISMENATPWAIKINSLTTEAVQSFMRADEKLFLSSNPLNICSGRQADQAQEQAHIASGAKIGHPTATEMNKNISDRIKSGNIIRPVNSYLDENAEETKRKSRRERGRYRRRKDDEEGWDDGKPIIHRADYGVQDEQKPAEEIKQEFEEEAQPMNDEQALQYLEKIKSRPNTERVPETELSSVLDVRVPLGERDLGMVDEFVNSRTFG</sequence>
<feature type="region of interest" description="Disordered" evidence="2">
    <location>
        <begin position="706"/>
        <end position="751"/>
    </location>
</feature>
<accession>A0A437AE39</accession>
<dbReference type="AlphaFoldDB" id="A0A437AE39"/>
<feature type="domain" description="C3H1-type" evidence="3">
    <location>
        <begin position="11"/>
        <end position="37"/>
    </location>
</feature>